<keyword evidence="3" id="KW-1185">Reference proteome</keyword>
<dbReference type="Proteomes" id="UP000249377">
    <property type="component" value="Unassembled WGS sequence"/>
</dbReference>
<proteinExistence type="predicted"/>
<feature type="compositionally biased region" description="Polar residues" evidence="1">
    <location>
        <begin position="68"/>
        <end position="78"/>
    </location>
</feature>
<evidence type="ECO:0000313" key="3">
    <source>
        <dbReference type="Proteomes" id="UP000249377"/>
    </source>
</evidence>
<feature type="region of interest" description="Disordered" evidence="1">
    <location>
        <begin position="65"/>
        <end position="91"/>
    </location>
</feature>
<reference evidence="2 3" key="1">
    <citation type="submission" date="2018-06" db="EMBL/GenBank/DDBJ databases">
        <title>Noncontiguous genome sequence of Ruminococcaceae bacterium ASD2818.</title>
        <authorList>
            <person name="Chaplin A.V."/>
            <person name="Sokolova S.R."/>
            <person name="Kochetkova T.O."/>
            <person name="Goltsov A.Y."/>
            <person name="Trofimov D.Y."/>
            <person name="Efimov B.A."/>
        </authorList>
    </citation>
    <scope>NUCLEOTIDE SEQUENCE [LARGE SCALE GENOMIC DNA]</scope>
    <source>
        <strain evidence="2 3">ASD2818</strain>
    </source>
</reference>
<organism evidence="2 3">
    <name type="scientific">Hydrogeniiclostridium mannosilyticum</name>
    <dbReference type="NCBI Taxonomy" id="2764322"/>
    <lineage>
        <taxon>Bacteria</taxon>
        <taxon>Bacillati</taxon>
        <taxon>Bacillota</taxon>
        <taxon>Clostridia</taxon>
        <taxon>Eubacteriales</taxon>
        <taxon>Acutalibacteraceae</taxon>
        <taxon>Hydrogeniiclostridium</taxon>
    </lineage>
</organism>
<dbReference type="AlphaFoldDB" id="A0A328UHQ6"/>
<sequence length="91" mass="10267">MIEQFCTPKIKQNVPGQIPRTRCLNKLRNFFLFYRILPLIASRFGGFLSVSHKEKQREFMGNMDISGAESSSSKNNGLSALPMGMRGAWAL</sequence>
<gene>
    <name evidence="2" type="ORF">DPQ25_04025</name>
</gene>
<comment type="caution">
    <text evidence="2">The sequence shown here is derived from an EMBL/GenBank/DDBJ whole genome shotgun (WGS) entry which is preliminary data.</text>
</comment>
<evidence type="ECO:0000313" key="2">
    <source>
        <dbReference type="EMBL" id="RAQ30661.1"/>
    </source>
</evidence>
<protein>
    <submittedName>
        <fullName evidence="2">Uncharacterized protein</fullName>
    </submittedName>
</protein>
<evidence type="ECO:0000256" key="1">
    <source>
        <dbReference type="SAM" id="MobiDB-lite"/>
    </source>
</evidence>
<name>A0A328UHQ6_9FIRM</name>
<dbReference type="EMBL" id="QLYR01000001">
    <property type="protein sequence ID" value="RAQ30661.1"/>
    <property type="molecule type" value="Genomic_DNA"/>
</dbReference>
<accession>A0A328UHQ6</accession>